<sequence length="541" mass="60786">MVPLGFHRVSFKPLRVQPVSSLFSDFTPWVNLSVCLSSEFFANCYVILYIMILHSLIMMTFEATKPRLNSVLYCFQEGTKILADALHYSDKKSKSCPNSLLIFRVLDPENTSNGYERKMEWKPIPPTSSSSSSSSSSNSKPSLPSKPINSDRNKPVSADDIEPTRKPENGFDPYGSLITSSKVSKNGFTLDMLECPICGAPYRTEEEVSEHVEICANTDPSDRKGGDTDTESNRNEFEDSSRVQLEVCVGSYLSGNPQEGSVQVVLRLLRNIVKEPGNDKFRKIRMSNPKIREAIGEVSGGVELLEHVGFVLNEEAGEMFAIMDVPKKERITLINRTITLLEPGKTDDVKTSDSEKEEKVVEPKKIDRQIRVFFSVPESVAAKIELPDSFYNLSADELKREAESRKKKIAESQLLIPKSYKEKQAKAARRKYRRTMIRIQFPDGVVLQAVFAPWEPTSTLYKFVSSSLKEPSLEFELLDPVLVKRRVIPSFPAAGQKPRTLDDEDLVPSALIKFKPFETDSVVFTGLSNELLEMSEPLVTN</sequence>
<dbReference type="SUPFAM" id="SSF54236">
    <property type="entry name" value="Ubiquitin-like"/>
    <property type="match status" value="1"/>
</dbReference>
<gene>
    <name evidence="4" type="ORF">V6N11_027541</name>
</gene>
<dbReference type="SUPFAM" id="SSF143503">
    <property type="entry name" value="PUG domain-like"/>
    <property type="match status" value="1"/>
</dbReference>
<evidence type="ECO:0000313" key="4">
    <source>
        <dbReference type="EMBL" id="KAK8987802.1"/>
    </source>
</evidence>
<protein>
    <recommendedName>
        <fullName evidence="3">UBX domain-containing protein</fullName>
    </recommendedName>
</protein>
<dbReference type="Gene3D" id="1.20.58.2190">
    <property type="match status" value="1"/>
</dbReference>
<dbReference type="Proteomes" id="UP001396334">
    <property type="component" value="Unassembled WGS sequence"/>
</dbReference>
<dbReference type="PANTHER" id="PTHR47694:SF1">
    <property type="entry name" value="PLANT UBX DOMAIN-CONTAINING PROTEIN 2"/>
    <property type="match status" value="1"/>
</dbReference>
<organism evidence="4 5">
    <name type="scientific">Hibiscus sabdariffa</name>
    <name type="common">roselle</name>
    <dbReference type="NCBI Taxonomy" id="183260"/>
    <lineage>
        <taxon>Eukaryota</taxon>
        <taxon>Viridiplantae</taxon>
        <taxon>Streptophyta</taxon>
        <taxon>Embryophyta</taxon>
        <taxon>Tracheophyta</taxon>
        <taxon>Spermatophyta</taxon>
        <taxon>Magnoliopsida</taxon>
        <taxon>eudicotyledons</taxon>
        <taxon>Gunneridae</taxon>
        <taxon>Pentapetalae</taxon>
        <taxon>rosids</taxon>
        <taxon>malvids</taxon>
        <taxon>Malvales</taxon>
        <taxon>Malvaceae</taxon>
        <taxon>Malvoideae</taxon>
        <taxon>Hibiscus</taxon>
    </lineage>
</organism>
<dbReference type="InterPro" id="IPR001012">
    <property type="entry name" value="UBX_dom"/>
</dbReference>
<dbReference type="PROSITE" id="PS50033">
    <property type="entry name" value="UBX"/>
    <property type="match status" value="1"/>
</dbReference>
<dbReference type="Pfam" id="PF09409">
    <property type="entry name" value="PUB"/>
    <property type="match status" value="1"/>
</dbReference>
<evidence type="ECO:0000313" key="5">
    <source>
        <dbReference type="Proteomes" id="UP001396334"/>
    </source>
</evidence>
<feature type="domain" description="UBX" evidence="3">
    <location>
        <begin position="430"/>
        <end position="514"/>
    </location>
</feature>
<proteinExistence type="predicted"/>
<dbReference type="InterPro" id="IPR018997">
    <property type="entry name" value="PUB_domain"/>
</dbReference>
<accession>A0ABR2PH83</accession>
<feature type="compositionally biased region" description="Basic and acidic residues" evidence="2">
    <location>
        <begin position="220"/>
        <end position="239"/>
    </location>
</feature>
<keyword evidence="1" id="KW-0833">Ubl conjugation pathway</keyword>
<dbReference type="InterPro" id="IPR036339">
    <property type="entry name" value="PUB-like_dom_sf"/>
</dbReference>
<feature type="region of interest" description="Disordered" evidence="2">
    <location>
        <begin position="114"/>
        <end position="175"/>
    </location>
</feature>
<dbReference type="PANTHER" id="PTHR47694">
    <property type="entry name" value="PLANT UBX DOMAIN-CONTAINING PROTEIN 2"/>
    <property type="match status" value="1"/>
</dbReference>
<dbReference type="SMART" id="SM00580">
    <property type="entry name" value="PUG"/>
    <property type="match status" value="1"/>
</dbReference>
<dbReference type="CDD" id="cd16119">
    <property type="entry name" value="UBX_UBXN6"/>
    <property type="match status" value="1"/>
</dbReference>
<name>A0ABR2PH83_9ROSI</name>
<comment type="caution">
    <text evidence="4">The sequence shown here is derived from an EMBL/GenBank/DDBJ whole genome shotgun (WGS) entry which is preliminary data.</text>
</comment>
<keyword evidence="5" id="KW-1185">Reference proteome</keyword>
<dbReference type="Gene3D" id="3.10.20.90">
    <property type="entry name" value="Phosphatidylinositol 3-kinase Catalytic Subunit, Chain A, domain 1"/>
    <property type="match status" value="1"/>
</dbReference>
<reference evidence="4 5" key="1">
    <citation type="journal article" date="2024" name="G3 (Bethesda)">
        <title>Genome assembly of Hibiscus sabdariffa L. provides insights into metabolisms of medicinal natural products.</title>
        <authorList>
            <person name="Kim T."/>
        </authorList>
    </citation>
    <scope>NUCLEOTIDE SEQUENCE [LARGE SCALE GENOMIC DNA]</scope>
    <source>
        <strain evidence="4">TK-2024</strain>
        <tissue evidence="4">Old leaves</tissue>
    </source>
</reference>
<dbReference type="InterPro" id="IPR029071">
    <property type="entry name" value="Ubiquitin-like_domsf"/>
</dbReference>
<dbReference type="CDD" id="cd09212">
    <property type="entry name" value="PUB"/>
    <property type="match status" value="1"/>
</dbReference>
<feature type="compositionally biased region" description="Low complexity" evidence="2">
    <location>
        <begin position="127"/>
        <end position="148"/>
    </location>
</feature>
<evidence type="ECO:0000256" key="1">
    <source>
        <dbReference type="ARBA" id="ARBA00022786"/>
    </source>
</evidence>
<dbReference type="EMBL" id="JBBPBN010000060">
    <property type="protein sequence ID" value="KAK8987802.1"/>
    <property type="molecule type" value="Genomic_DNA"/>
</dbReference>
<dbReference type="Pfam" id="PF00789">
    <property type="entry name" value="UBX"/>
    <property type="match status" value="1"/>
</dbReference>
<evidence type="ECO:0000256" key="2">
    <source>
        <dbReference type="SAM" id="MobiDB-lite"/>
    </source>
</evidence>
<evidence type="ECO:0000259" key="3">
    <source>
        <dbReference type="PROSITE" id="PS50033"/>
    </source>
</evidence>
<feature type="region of interest" description="Disordered" evidence="2">
    <location>
        <begin position="216"/>
        <end position="239"/>
    </location>
</feature>